<proteinExistence type="predicted"/>
<name>A0A6J5NSK2_9CAUD</name>
<accession>A0A6J5NSK2</accession>
<gene>
    <name evidence="1" type="ORF">UFOVP783_11</name>
</gene>
<organism evidence="1">
    <name type="scientific">uncultured Caudovirales phage</name>
    <dbReference type="NCBI Taxonomy" id="2100421"/>
    <lineage>
        <taxon>Viruses</taxon>
        <taxon>Duplodnaviria</taxon>
        <taxon>Heunggongvirae</taxon>
        <taxon>Uroviricota</taxon>
        <taxon>Caudoviricetes</taxon>
        <taxon>Peduoviridae</taxon>
        <taxon>Maltschvirus</taxon>
        <taxon>Maltschvirus maltsch</taxon>
    </lineage>
</organism>
<evidence type="ECO:0000313" key="1">
    <source>
        <dbReference type="EMBL" id="CAB4161997.1"/>
    </source>
</evidence>
<sequence>MSRTDLACLALAAFLLGAAGTVLAYVAMQYATATVHSEADTED</sequence>
<dbReference type="EMBL" id="LR796738">
    <property type="protein sequence ID" value="CAB4161997.1"/>
    <property type="molecule type" value="Genomic_DNA"/>
</dbReference>
<protein>
    <submittedName>
        <fullName evidence="1">Uncharacterized protein</fullName>
    </submittedName>
</protein>
<reference evidence="1" key="1">
    <citation type="submission" date="2020-04" db="EMBL/GenBank/DDBJ databases">
        <authorList>
            <person name="Chiriac C."/>
            <person name="Salcher M."/>
            <person name="Ghai R."/>
            <person name="Kavagutti S V."/>
        </authorList>
    </citation>
    <scope>NUCLEOTIDE SEQUENCE</scope>
</reference>